<organism evidence="2 3">
    <name type="scientific">Helicostylum pulchrum</name>
    <dbReference type="NCBI Taxonomy" id="562976"/>
    <lineage>
        <taxon>Eukaryota</taxon>
        <taxon>Fungi</taxon>
        <taxon>Fungi incertae sedis</taxon>
        <taxon>Mucoromycota</taxon>
        <taxon>Mucoromycotina</taxon>
        <taxon>Mucoromycetes</taxon>
        <taxon>Mucorales</taxon>
        <taxon>Mucorineae</taxon>
        <taxon>Mucoraceae</taxon>
        <taxon>Helicostylum</taxon>
    </lineage>
</organism>
<accession>A0ABP9XK71</accession>
<proteinExistence type="predicted"/>
<dbReference type="InterPro" id="IPR048324">
    <property type="entry name" value="ZSWIM1-3_RNaseH-like"/>
</dbReference>
<comment type="caution">
    <text evidence="2">The sequence shown here is derived from an EMBL/GenBank/DDBJ whole genome shotgun (WGS) entry which is preliminary data.</text>
</comment>
<evidence type="ECO:0000313" key="3">
    <source>
        <dbReference type="Proteomes" id="UP001476247"/>
    </source>
</evidence>
<evidence type="ECO:0000259" key="1">
    <source>
        <dbReference type="Pfam" id="PF21056"/>
    </source>
</evidence>
<name>A0ABP9XK71_9FUNG</name>
<dbReference type="Pfam" id="PF21056">
    <property type="entry name" value="ZSWIM1-3_RNaseH-like"/>
    <property type="match status" value="1"/>
</dbReference>
<protein>
    <recommendedName>
        <fullName evidence="1">ZSWIM1/3 RNaseH-like domain-containing protein</fullName>
    </recommendedName>
</protein>
<feature type="domain" description="ZSWIM1/3 RNaseH-like" evidence="1">
    <location>
        <begin position="16"/>
        <end position="69"/>
    </location>
</feature>
<evidence type="ECO:0000313" key="2">
    <source>
        <dbReference type="EMBL" id="GAA5795192.1"/>
    </source>
</evidence>
<gene>
    <name evidence="2" type="ORF">HPULCUR_000546</name>
</gene>
<keyword evidence="3" id="KW-1185">Reference proteome</keyword>
<dbReference type="Proteomes" id="UP001476247">
    <property type="component" value="Unassembled WGS sequence"/>
</dbReference>
<reference evidence="2 3" key="1">
    <citation type="submission" date="2024-04" db="EMBL/GenBank/DDBJ databases">
        <title>genome sequences of Mucor flavus KT1a and Helicostylum pulchrum KT1b strains isolation_sourced from the surface of a dry-aged beef.</title>
        <authorList>
            <person name="Toyotome T."/>
            <person name="Hosono M."/>
            <person name="Torimaru M."/>
            <person name="Fukuda K."/>
            <person name="Mikami N."/>
        </authorList>
    </citation>
    <scope>NUCLEOTIDE SEQUENCE [LARGE SCALE GENOMIC DNA]</scope>
    <source>
        <strain evidence="2 3">KT1b</strain>
    </source>
</reference>
<dbReference type="EMBL" id="BAABUJ010000004">
    <property type="protein sequence ID" value="GAA5795192.1"/>
    <property type="molecule type" value="Genomic_DNA"/>
</dbReference>
<sequence length="191" mass="21140">MPDFVKNLKLGSYEVRYLEDENKRICCIFFAHKHGVEEARKLPECVIVDATYKTNSHNMVLLNFMVAGTLRAKERPKQLGTGCRMDHETAGPGAVQPSKLIVYNTMKRTFAGKQGYDVYSGFHGAISSPLVSRWAPIPTRPPSKPTIFLGCVQGSHEDQVQNSISPPGEGRYKASEVTVGYFAVAFNEKAA</sequence>